<dbReference type="SUPFAM" id="SSF52047">
    <property type="entry name" value="RNI-like"/>
    <property type="match status" value="1"/>
</dbReference>
<sequence length="661" mass="75071">MDGKESEFTNRRKGKAPERLSISEVQVHGRKRRKVSSPKNSSTGIFPVDIWLAIADFIPDTETLSVLSRVSKTLYRNLSSRIYRDLIVTAPSSRNFPACIKTLERYVSTSQLQSLRTIDSNPVLHGLVDPEAPSHPETVDPTLVPNCARYVRRLLVGWSNPGPERVGSISKYLEEALGNLINLEILVWLDNCIEFTDAIGLRLAKLNLKAFVFNFSCPRGPSSLSGIKNLVYLDILRSSDGSGIRELLWESKDTLQTLIHEEGHVSEGAQIDSLRDLLHDGEIIKLPKLTTLCLKLNRLTLPEANGLLSSIDFSRLTYFEFSTSKHVEGENEKTEEGFSHHALFKVLYDAYGPNSESGRLMLKTFRFRSRVPVYPSKFFLGLLSSFDTLRTFVFEETADNPGDEEKEDVDELLSALSSHKNLEWLAIHVPQYPEQRWRFSLDNFIKLRDCFPGLKHLACSYVKASRVALPKTTHDIHSPISHHANDTDGDTQEEQTKEIFSVLPNMKNLVSFALPGIRRTAGWMGSTPEIQMNVIVQEILPEYLKHLRLCPEGERRWEGKYKLSMLTMGNMSYELASGLYKGNPQNLPHRLHCHNHHDKGQTEKGTEFKTEGVFNTVNVKRVMPQQLFNGDYPNVNFMKAVEWRARNYDGTKGDWLQGIKL</sequence>
<organism evidence="2 3">
    <name type="scientific">Arthrobotrys musiformis</name>
    <dbReference type="NCBI Taxonomy" id="47236"/>
    <lineage>
        <taxon>Eukaryota</taxon>
        <taxon>Fungi</taxon>
        <taxon>Dikarya</taxon>
        <taxon>Ascomycota</taxon>
        <taxon>Pezizomycotina</taxon>
        <taxon>Orbiliomycetes</taxon>
        <taxon>Orbiliales</taxon>
        <taxon>Orbiliaceae</taxon>
        <taxon>Arthrobotrys</taxon>
    </lineage>
</organism>
<reference evidence="2 3" key="1">
    <citation type="submission" date="2023-08" db="EMBL/GenBank/DDBJ databases">
        <authorList>
            <person name="Palmer J.M."/>
        </authorList>
    </citation>
    <scope>NUCLEOTIDE SEQUENCE [LARGE SCALE GENOMIC DNA]</scope>
    <source>
        <strain evidence="2 3">TWF481</strain>
    </source>
</reference>
<feature type="region of interest" description="Disordered" evidence="1">
    <location>
        <begin position="1"/>
        <end position="41"/>
    </location>
</feature>
<gene>
    <name evidence="2" type="ORF">TWF481_001521</name>
</gene>
<proteinExistence type="predicted"/>
<evidence type="ECO:0000256" key="1">
    <source>
        <dbReference type="SAM" id="MobiDB-lite"/>
    </source>
</evidence>
<accession>A0AAV9WQU6</accession>
<dbReference type="EMBL" id="JAVHJL010000001">
    <property type="protein sequence ID" value="KAK6512639.1"/>
    <property type="molecule type" value="Genomic_DNA"/>
</dbReference>
<evidence type="ECO:0000313" key="3">
    <source>
        <dbReference type="Proteomes" id="UP001370758"/>
    </source>
</evidence>
<protein>
    <recommendedName>
        <fullName evidence="4">F-box domain-containing protein</fullName>
    </recommendedName>
</protein>
<evidence type="ECO:0000313" key="2">
    <source>
        <dbReference type="EMBL" id="KAK6512639.1"/>
    </source>
</evidence>
<comment type="caution">
    <text evidence="2">The sequence shown here is derived from an EMBL/GenBank/DDBJ whole genome shotgun (WGS) entry which is preliminary data.</text>
</comment>
<dbReference type="AlphaFoldDB" id="A0AAV9WQU6"/>
<dbReference type="Proteomes" id="UP001370758">
    <property type="component" value="Unassembled WGS sequence"/>
</dbReference>
<evidence type="ECO:0008006" key="4">
    <source>
        <dbReference type="Google" id="ProtNLM"/>
    </source>
</evidence>
<name>A0AAV9WQU6_9PEZI</name>
<feature type="compositionally biased region" description="Basic and acidic residues" evidence="1">
    <location>
        <begin position="1"/>
        <end position="18"/>
    </location>
</feature>
<keyword evidence="3" id="KW-1185">Reference proteome</keyword>